<dbReference type="CDD" id="cd14694">
    <property type="entry name" value="bZIP_NFIL3"/>
    <property type="match status" value="1"/>
</dbReference>
<dbReference type="PROSITE" id="PS50217">
    <property type="entry name" value="BZIP"/>
    <property type="match status" value="1"/>
</dbReference>
<proteinExistence type="inferred from homology"/>
<accession>A0A0A1XF07</accession>
<feature type="compositionally biased region" description="Basic and acidic residues" evidence="10">
    <location>
        <begin position="616"/>
        <end position="652"/>
    </location>
</feature>
<dbReference type="GO" id="GO:0005634">
    <property type="term" value="C:nucleus"/>
    <property type="evidence" value="ECO:0007669"/>
    <property type="project" value="TreeGrafter"/>
</dbReference>
<feature type="compositionally biased region" description="Acidic residues" evidence="10">
    <location>
        <begin position="41"/>
        <end position="60"/>
    </location>
</feature>
<feature type="compositionally biased region" description="Basic and acidic residues" evidence="10">
    <location>
        <begin position="310"/>
        <end position="335"/>
    </location>
</feature>
<comment type="similarity">
    <text evidence="1">Belongs to the bZIP family. NFIL3 subfamily.</text>
</comment>
<feature type="region of interest" description="Disordered" evidence="10">
    <location>
        <begin position="982"/>
        <end position="1025"/>
    </location>
</feature>
<dbReference type="PROSITE" id="PS50103">
    <property type="entry name" value="ZF_C3H1"/>
    <property type="match status" value="2"/>
</dbReference>
<dbReference type="PROSITE" id="PS00036">
    <property type="entry name" value="BZIP_BASIC"/>
    <property type="match status" value="1"/>
</dbReference>
<dbReference type="SMART" id="SM00338">
    <property type="entry name" value="BRLZ"/>
    <property type="match status" value="1"/>
</dbReference>
<dbReference type="GO" id="GO:0007623">
    <property type="term" value="P:circadian rhythm"/>
    <property type="evidence" value="ECO:0007669"/>
    <property type="project" value="TreeGrafter"/>
</dbReference>
<dbReference type="GO" id="GO:0003700">
    <property type="term" value="F:DNA-binding transcription factor activity"/>
    <property type="evidence" value="ECO:0007669"/>
    <property type="project" value="InterPro"/>
</dbReference>
<evidence type="ECO:0000259" key="12">
    <source>
        <dbReference type="PROSITE" id="PS50217"/>
    </source>
</evidence>
<reference evidence="13" key="2">
    <citation type="journal article" date="2015" name="Gigascience">
        <title>Reconstructing a comprehensive transcriptome assembly of a white-pupal translocated strain of the pest fruit fly Bactrocera cucurbitae.</title>
        <authorList>
            <person name="Sim S.B."/>
            <person name="Calla B."/>
            <person name="Hall B."/>
            <person name="DeRego T."/>
            <person name="Geib S.M."/>
        </authorList>
    </citation>
    <scope>NUCLEOTIDE SEQUENCE</scope>
</reference>
<keyword evidence="6" id="KW-0238">DNA-binding</keyword>
<keyword evidence="7" id="KW-0804">Transcription</keyword>
<evidence type="ECO:0000256" key="3">
    <source>
        <dbReference type="ARBA" id="ARBA00022771"/>
    </source>
</evidence>
<dbReference type="SUPFAM" id="SSF57959">
    <property type="entry name" value="Leucine zipper domain"/>
    <property type="match status" value="1"/>
</dbReference>
<dbReference type="GO" id="GO:0008270">
    <property type="term" value="F:zinc ion binding"/>
    <property type="evidence" value="ECO:0007669"/>
    <property type="project" value="UniProtKB-KW"/>
</dbReference>
<sequence>MSEESNTVSCDATTSEPTIVSATKATTTAATQQVAANAEPLDMEDLEDGEIDDDEDDDDVVITNTITSSANNASATSTVNDNGGTPQKITDAVAKIPIIDLSHDHTPSPTAAVTGGSNSKSDAAAKSRRNKKGQPPADDYMEEVEKSLSNILNKAGVKPQLPKCLEARQQDTKDNDSSAPGHGQSRSSRRRKRKKQREDREKEKDRKDKDKSRYMSPESFNGAAPPEDDEDDFEMLNVVGGSPSSTPAPKYAPSAYPVYDSADESYTSYDSDSLDGAGDRGGGGGGGDNKRRRRRNKKDRKRGRDRRARSRDDNGRSGIPEKRSRRDSNDDKHRQEPRKMELCKFYLMECCAKKDKCSYMHSDFPCKYYYLGMECPNRETCKFMHEAPLSEQLRNILLKHLETAPKEILGNFKRISRDNAIAMMTKRNEELCKEYKVENTWSTIVNISTGNNRRGNQGGGGSNSTNDHHQHQSQQQHQQQLSNDISSSVNSEVLNSGNFVTDMPEILSVAALNTNHHKNNNSLNSAVAGSNTKTAAMHNVRLPSISPTLSLNGSSNDANNVHAYSMYGPISPQSSDSGHSLPDNMSHGKQYRNSFSGSNSSFDSHNMSKSSQQSQAHKDLFTQRKQREFTPDSKKDDSYWDRRRRNNEAAKRSREKRRYNDMVLEQRVVELTKENHVLKAQLDAIKDKFNISGENLVSVEQILASLPTSEQVLSITKRAKMQINGGAFNGATTAVPTSIVYSIPAPTPGGGMQNTNSMAQTPTSSGILTPQKSNTLNQVANSDASSALNGDNGLLCKASQQSLQQAMKNVNQTNMANTLTHPHALSSSVAHLQMSSSPVHLTTEHYQPPPPLPHNPNYNAEMARANNTSVLSNGNANVNAPTHLEHARHHATAAPTQQQPPTPSNLQNLHVLQALNRNVNCDDLDNLRKVVAVVGAAINTNGGPADAVDAPLYSAPVTAPLYVPPHPASMYAYSTKEQVTASSQSLDNGYHTKSPEANGVSSSAVDAVSSSSVNSNGVANGGNDVLNLSRRACSPAYEHMLSSTISSSASSSGVVSGDDEHEPDGVDDIEHNQAVNISTTSPSSSDSNNCLPLKLRHKSHLGDKDAAATALLALQHIKQEPVSNRASPPGWVDNGDNSSDERDSGISIGSAEWNAQFQRKAEKPNSIVGVTPTEREHILKSHLARLESEVANIKNMMILSVDQLNTPADLKI</sequence>
<name>A0A0A1XF07_ZEUCU</name>
<dbReference type="Gene3D" id="4.10.1000.10">
    <property type="entry name" value="Zinc finger, CCCH-type"/>
    <property type="match status" value="1"/>
</dbReference>
<feature type="compositionally biased region" description="Low complexity" evidence="10">
    <location>
        <begin position="61"/>
        <end position="80"/>
    </location>
</feature>
<feature type="compositionally biased region" description="Basic residues" evidence="10">
    <location>
        <begin position="290"/>
        <end position="309"/>
    </location>
</feature>
<feature type="domain" description="BZIP" evidence="12">
    <location>
        <begin position="636"/>
        <end position="690"/>
    </location>
</feature>
<feature type="domain" description="C3H1-type" evidence="11">
    <location>
        <begin position="365"/>
        <end position="388"/>
    </location>
</feature>
<evidence type="ECO:0000259" key="11">
    <source>
        <dbReference type="PROSITE" id="PS50103"/>
    </source>
</evidence>
<feature type="region of interest" description="Disordered" evidence="10">
    <location>
        <begin position="446"/>
        <end position="487"/>
    </location>
</feature>
<evidence type="ECO:0000256" key="9">
    <source>
        <dbReference type="PROSITE-ProRule" id="PRU00723"/>
    </source>
</evidence>
<keyword evidence="5" id="KW-0805">Transcription regulation</keyword>
<feature type="compositionally biased region" description="Basic and acidic residues" evidence="10">
    <location>
        <begin position="196"/>
        <end position="213"/>
    </location>
</feature>
<dbReference type="InterPro" id="IPR047106">
    <property type="entry name" value="NFIL3-like_bZIP"/>
</dbReference>
<dbReference type="PANTHER" id="PTHR15284:SF0">
    <property type="entry name" value="GH23983P"/>
    <property type="match status" value="1"/>
</dbReference>
<evidence type="ECO:0000256" key="5">
    <source>
        <dbReference type="ARBA" id="ARBA00023015"/>
    </source>
</evidence>
<evidence type="ECO:0000256" key="4">
    <source>
        <dbReference type="ARBA" id="ARBA00022833"/>
    </source>
</evidence>
<dbReference type="InterPro" id="IPR046347">
    <property type="entry name" value="bZIP_sf"/>
</dbReference>
<feature type="zinc finger region" description="C3H1-type" evidence="9">
    <location>
        <begin position="337"/>
        <end position="364"/>
    </location>
</feature>
<feature type="zinc finger region" description="C3H1-type" evidence="9">
    <location>
        <begin position="365"/>
        <end position="388"/>
    </location>
</feature>
<dbReference type="SUPFAM" id="SSF90229">
    <property type="entry name" value="CCCH zinc finger"/>
    <property type="match status" value="2"/>
</dbReference>
<keyword evidence="4 9" id="KW-0862">Zinc</keyword>
<feature type="compositionally biased region" description="Low complexity" evidence="10">
    <location>
        <begin position="593"/>
        <end position="611"/>
    </location>
</feature>
<feature type="compositionally biased region" description="Low complexity" evidence="10">
    <location>
        <begin position="22"/>
        <end position="38"/>
    </location>
</feature>
<dbReference type="InterPro" id="IPR036855">
    <property type="entry name" value="Znf_CCCH_sf"/>
</dbReference>
<evidence type="ECO:0000256" key="8">
    <source>
        <dbReference type="ARBA" id="ARBA00023242"/>
    </source>
</evidence>
<dbReference type="FunFam" id="1.20.5.170:FF:000025">
    <property type="entry name" value="nuclear factor interleukin-3-regulated protein-like"/>
    <property type="match status" value="1"/>
</dbReference>
<keyword evidence="3 9" id="KW-0863">Zinc-finger</keyword>
<keyword evidence="8" id="KW-0539">Nucleus</keyword>
<feature type="region of interest" description="Disordered" evidence="10">
    <location>
        <begin position="1120"/>
        <end position="1146"/>
    </location>
</feature>
<evidence type="ECO:0000256" key="10">
    <source>
        <dbReference type="SAM" id="MobiDB-lite"/>
    </source>
</evidence>
<feature type="compositionally biased region" description="Basic and acidic residues" evidence="10">
    <location>
        <begin position="165"/>
        <end position="176"/>
    </location>
</feature>
<feature type="compositionally biased region" description="Polar residues" evidence="10">
    <location>
        <begin position="1"/>
        <end position="21"/>
    </location>
</feature>
<feature type="compositionally biased region" description="Acidic residues" evidence="10">
    <location>
        <begin position="1057"/>
        <end position="1067"/>
    </location>
</feature>
<evidence type="ECO:0000256" key="7">
    <source>
        <dbReference type="ARBA" id="ARBA00023163"/>
    </source>
</evidence>
<gene>
    <name evidence="13" type="primary">su(s)_2</name>
    <name evidence="13" type="ORF">g.55534</name>
</gene>
<dbReference type="InterPro" id="IPR000571">
    <property type="entry name" value="Znf_CCCH"/>
</dbReference>
<protein>
    <submittedName>
        <fullName evidence="13">Protein suppressor of sable</fullName>
    </submittedName>
</protein>
<dbReference type="Gene3D" id="1.20.5.170">
    <property type="match status" value="1"/>
</dbReference>
<feature type="compositionally biased region" description="Low complexity" evidence="10">
    <location>
        <begin position="1047"/>
        <end position="1056"/>
    </location>
</feature>
<dbReference type="InterPro" id="IPR047229">
    <property type="entry name" value="NFIL3-like"/>
</dbReference>
<dbReference type="EMBL" id="GBXI01004757">
    <property type="protein sequence ID" value="JAD09535.1"/>
    <property type="molecule type" value="Transcribed_RNA"/>
</dbReference>
<dbReference type="PANTHER" id="PTHR15284">
    <property type="entry name" value="NUCLEAR FACTOR INTERLEUKIN-3-REGULATED PROTEIN"/>
    <property type="match status" value="1"/>
</dbReference>
<dbReference type="GO" id="GO:0003677">
    <property type="term" value="F:DNA binding"/>
    <property type="evidence" value="ECO:0007669"/>
    <property type="project" value="UniProtKB-KW"/>
</dbReference>
<dbReference type="InterPro" id="IPR004827">
    <property type="entry name" value="bZIP"/>
</dbReference>
<feature type="domain" description="C3H1-type" evidence="11">
    <location>
        <begin position="337"/>
        <end position="364"/>
    </location>
</feature>
<evidence type="ECO:0000256" key="2">
    <source>
        <dbReference type="ARBA" id="ARBA00022723"/>
    </source>
</evidence>
<evidence type="ECO:0000256" key="6">
    <source>
        <dbReference type="ARBA" id="ARBA00023125"/>
    </source>
</evidence>
<feature type="region of interest" description="Disordered" evidence="10">
    <location>
        <begin position="1047"/>
        <end position="1068"/>
    </location>
</feature>
<evidence type="ECO:0000256" key="1">
    <source>
        <dbReference type="ARBA" id="ARBA00006079"/>
    </source>
</evidence>
<feature type="compositionally biased region" description="Low complexity" evidence="10">
    <location>
        <begin position="997"/>
        <end position="1025"/>
    </location>
</feature>
<feature type="region of interest" description="Disordered" evidence="10">
    <location>
        <begin position="100"/>
        <end position="335"/>
    </location>
</feature>
<feature type="region of interest" description="Disordered" evidence="10">
    <location>
        <begin position="1"/>
        <end position="88"/>
    </location>
</feature>
<dbReference type="Pfam" id="PF07716">
    <property type="entry name" value="bZIP_2"/>
    <property type="match status" value="1"/>
</dbReference>
<feature type="region of interest" description="Disordered" evidence="10">
    <location>
        <begin position="564"/>
        <end position="655"/>
    </location>
</feature>
<reference evidence="13" key="1">
    <citation type="submission" date="2014-11" db="EMBL/GenBank/DDBJ databases">
        <authorList>
            <person name="Geib S."/>
        </authorList>
    </citation>
    <scope>NUCLEOTIDE SEQUENCE</scope>
</reference>
<dbReference type="AlphaFoldDB" id="A0A0A1XF07"/>
<evidence type="ECO:0000313" key="13">
    <source>
        <dbReference type="EMBL" id="JAD09535.1"/>
    </source>
</evidence>
<dbReference type="SMART" id="SM00356">
    <property type="entry name" value="ZnF_C3H1"/>
    <property type="match status" value="2"/>
</dbReference>
<feature type="compositionally biased region" description="Polar residues" evidence="10">
    <location>
        <begin position="107"/>
        <end position="121"/>
    </location>
</feature>
<organism evidence="13">
    <name type="scientific">Zeugodacus cucurbitae</name>
    <name type="common">Melon fruit fly</name>
    <name type="synonym">Bactrocera cucurbitae</name>
    <dbReference type="NCBI Taxonomy" id="28588"/>
    <lineage>
        <taxon>Eukaryota</taxon>
        <taxon>Metazoa</taxon>
        <taxon>Ecdysozoa</taxon>
        <taxon>Arthropoda</taxon>
        <taxon>Hexapoda</taxon>
        <taxon>Insecta</taxon>
        <taxon>Pterygota</taxon>
        <taxon>Neoptera</taxon>
        <taxon>Endopterygota</taxon>
        <taxon>Diptera</taxon>
        <taxon>Brachycera</taxon>
        <taxon>Muscomorpha</taxon>
        <taxon>Tephritoidea</taxon>
        <taxon>Tephritidae</taxon>
        <taxon>Zeugodacus</taxon>
        <taxon>Zeugodacus</taxon>
    </lineage>
</organism>
<keyword evidence="2 9" id="KW-0479">Metal-binding</keyword>